<dbReference type="Gene3D" id="3.40.630.30">
    <property type="match status" value="1"/>
</dbReference>
<organism evidence="4">
    <name type="scientific">marine metagenome</name>
    <dbReference type="NCBI Taxonomy" id="408172"/>
    <lineage>
        <taxon>unclassified sequences</taxon>
        <taxon>metagenomes</taxon>
        <taxon>ecological metagenomes</taxon>
    </lineage>
</organism>
<dbReference type="AlphaFoldDB" id="A0A381QBV6"/>
<dbReference type="Pfam" id="PF00583">
    <property type="entry name" value="Acetyltransf_1"/>
    <property type="match status" value="1"/>
</dbReference>
<name>A0A381QBV6_9ZZZZ</name>
<evidence type="ECO:0000256" key="2">
    <source>
        <dbReference type="ARBA" id="ARBA00023315"/>
    </source>
</evidence>
<dbReference type="SUPFAM" id="SSF55729">
    <property type="entry name" value="Acyl-CoA N-acyltransferases (Nat)"/>
    <property type="match status" value="1"/>
</dbReference>
<dbReference type="InterPro" id="IPR051016">
    <property type="entry name" value="Diverse_Substrate_AcTransf"/>
</dbReference>
<accession>A0A381QBV6</accession>
<dbReference type="EMBL" id="UINC01001280">
    <property type="protein sequence ID" value="SUZ76490.1"/>
    <property type="molecule type" value="Genomic_DNA"/>
</dbReference>
<reference evidence="4" key="1">
    <citation type="submission" date="2018-05" db="EMBL/GenBank/DDBJ databases">
        <authorList>
            <person name="Lanie J.A."/>
            <person name="Ng W.-L."/>
            <person name="Kazmierczak K.M."/>
            <person name="Andrzejewski T.M."/>
            <person name="Davidsen T.M."/>
            <person name="Wayne K.J."/>
            <person name="Tettelin H."/>
            <person name="Glass J.I."/>
            <person name="Rusch D."/>
            <person name="Podicherti R."/>
            <person name="Tsui H.-C.T."/>
            <person name="Winkler M.E."/>
        </authorList>
    </citation>
    <scope>NUCLEOTIDE SEQUENCE</scope>
</reference>
<dbReference type="InterPro" id="IPR016181">
    <property type="entry name" value="Acyl_CoA_acyltransferase"/>
</dbReference>
<dbReference type="PANTHER" id="PTHR10545">
    <property type="entry name" value="DIAMINE N-ACETYLTRANSFERASE"/>
    <property type="match status" value="1"/>
</dbReference>
<keyword evidence="1" id="KW-0808">Transferase</keyword>
<feature type="domain" description="N-acetyltransferase" evidence="3">
    <location>
        <begin position="3"/>
        <end position="148"/>
    </location>
</feature>
<dbReference type="CDD" id="cd04301">
    <property type="entry name" value="NAT_SF"/>
    <property type="match status" value="1"/>
</dbReference>
<evidence type="ECO:0000259" key="3">
    <source>
        <dbReference type="PROSITE" id="PS51186"/>
    </source>
</evidence>
<dbReference type="PROSITE" id="PS51186">
    <property type="entry name" value="GNAT"/>
    <property type="match status" value="1"/>
</dbReference>
<dbReference type="GO" id="GO:0008080">
    <property type="term" value="F:N-acetyltransferase activity"/>
    <property type="evidence" value="ECO:0007669"/>
    <property type="project" value="TreeGrafter"/>
</dbReference>
<evidence type="ECO:0000313" key="4">
    <source>
        <dbReference type="EMBL" id="SUZ76490.1"/>
    </source>
</evidence>
<evidence type="ECO:0000256" key="1">
    <source>
        <dbReference type="ARBA" id="ARBA00022679"/>
    </source>
</evidence>
<dbReference type="PANTHER" id="PTHR10545:SF42">
    <property type="entry name" value="ACETYLTRANSFERASE"/>
    <property type="match status" value="1"/>
</dbReference>
<protein>
    <recommendedName>
        <fullName evidence="3">N-acetyltransferase domain-containing protein</fullName>
    </recommendedName>
</protein>
<sequence>MKITVGALTPDDRQEWETLYRGYAEFYQVPMTSEILDTVWSWIFEEDYGFYALVAKNGNNRPIGLMHFREMPSPLRGKKVGFLDDLFVLPESRGTGVVNEMFKKLSKESAKNGWPFVRWITAEDNYRGRGVYDRTAEKTKWVTYQMSV</sequence>
<gene>
    <name evidence="4" type="ORF">METZ01_LOCUS29344</name>
</gene>
<proteinExistence type="predicted"/>
<dbReference type="InterPro" id="IPR000182">
    <property type="entry name" value="GNAT_dom"/>
</dbReference>
<keyword evidence="2" id="KW-0012">Acyltransferase</keyword>